<dbReference type="OrthoDB" id="6930281at2759"/>
<evidence type="ECO:0000313" key="3">
    <source>
        <dbReference type="EMBL" id="CAG4932084.1"/>
    </source>
</evidence>
<feature type="compositionally biased region" description="Polar residues" evidence="1">
    <location>
        <begin position="247"/>
        <end position="257"/>
    </location>
</feature>
<dbReference type="Pfam" id="PF10545">
    <property type="entry name" value="MADF_DNA_bdg"/>
    <property type="match status" value="1"/>
</dbReference>
<dbReference type="InterPro" id="IPR006578">
    <property type="entry name" value="MADF-dom"/>
</dbReference>
<dbReference type="GO" id="GO:0005667">
    <property type="term" value="C:transcription regulator complex"/>
    <property type="evidence" value="ECO:0007669"/>
    <property type="project" value="TreeGrafter"/>
</dbReference>
<comment type="caution">
    <text evidence="3">The sequence shown here is derived from an EMBL/GenBank/DDBJ whole genome shotgun (WGS) entry which is preliminary data.</text>
</comment>
<evidence type="ECO:0000259" key="2">
    <source>
        <dbReference type="Pfam" id="PF10545"/>
    </source>
</evidence>
<proteinExistence type="predicted"/>
<dbReference type="InterPro" id="IPR039353">
    <property type="entry name" value="TF_Adf1"/>
</dbReference>
<evidence type="ECO:0000256" key="1">
    <source>
        <dbReference type="SAM" id="MobiDB-lite"/>
    </source>
</evidence>
<accession>A0A8S3VYG3</accession>
<dbReference type="PANTHER" id="PTHR12243">
    <property type="entry name" value="MADF DOMAIN TRANSCRIPTION FACTOR"/>
    <property type="match status" value="1"/>
</dbReference>
<dbReference type="PANTHER" id="PTHR12243:SF67">
    <property type="entry name" value="COREPRESSOR OF PANGOLIN, ISOFORM A-RELATED"/>
    <property type="match status" value="1"/>
</dbReference>
<organism evidence="3 4">
    <name type="scientific">Parnassius apollo</name>
    <name type="common">Apollo butterfly</name>
    <name type="synonym">Papilio apollo</name>
    <dbReference type="NCBI Taxonomy" id="110799"/>
    <lineage>
        <taxon>Eukaryota</taxon>
        <taxon>Metazoa</taxon>
        <taxon>Ecdysozoa</taxon>
        <taxon>Arthropoda</taxon>
        <taxon>Hexapoda</taxon>
        <taxon>Insecta</taxon>
        <taxon>Pterygota</taxon>
        <taxon>Neoptera</taxon>
        <taxon>Endopterygota</taxon>
        <taxon>Lepidoptera</taxon>
        <taxon>Glossata</taxon>
        <taxon>Ditrysia</taxon>
        <taxon>Papilionoidea</taxon>
        <taxon>Papilionidae</taxon>
        <taxon>Parnassiinae</taxon>
        <taxon>Parnassini</taxon>
        <taxon>Parnassius</taxon>
        <taxon>Parnassius</taxon>
    </lineage>
</organism>
<feature type="domain" description="MADF" evidence="2">
    <location>
        <begin position="143"/>
        <end position="188"/>
    </location>
</feature>
<sequence>MEATCEVPAASRTSVRTSAFAAGGDSGSGAMEVICKAPAASTASVQTSAFSAGGDSGSGAVEATCEALAASRASVRTSALATGGNSGSGAVEATCETPAASGASVRTSAFSAGGDSGSRAVEATCEAPAASRASVRTSAFATGNSIQKKWKNMKDCFVKELAAQQGKSGQAASSKKKKYIHFDSMLFLIPSMQKRETRGNLSSPNSTQDENASSDFSTQGITLSTTAQNSQLTNNNRTPVRKKNCSRDNNNSTEIDK</sequence>
<dbReference type="EMBL" id="CAJQZP010000008">
    <property type="protein sequence ID" value="CAG4932084.1"/>
    <property type="molecule type" value="Genomic_DNA"/>
</dbReference>
<keyword evidence="4" id="KW-1185">Reference proteome</keyword>
<evidence type="ECO:0000313" key="4">
    <source>
        <dbReference type="Proteomes" id="UP000691718"/>
    </source>
</evidence>
<feature type="region of interest" description="Disordered" evidence="1">
    <location>
        <begin position="195"/>
        <end position="257"/>
    </location>
</feature>
<feature type="compositionally biased region" description="Polar residues" evidence="1">
    <location>
        <begin position="199"/>
        <end position="238"/>
    </location>
</feature>
<dbReference type="AlphaFoldDB" id="A0A8S3VYG3"/>
<dbReference type="Proteomes" id="UP000691718">
    <property type="component" value="Unassembled WGS sequence"/>
</dbReference>
<dbReference type="GO" id="GO:0005634">
    <property type="term" value="C:nucleus"/>
    <property type="evidence" value="ECO:0007669"/>
    <property type="project" value="TreeGrafter"/>
</dbReference>
<reference evidence="3" key="1">
    <citation type="submission" date="2021-04" db="EMBL/GenBank/DDBJ databases">
        <authorList>
            <person name="Tunstrom K."/>
        </authorList>
    </citation>
    <scope>NUCLEOTIDE SEQUENCE</scope>
</reference>
<protein>
    <submittedName>
        <fullName evidence="3">(apollo) hypothetical protein</fullName>
    </submittedName>
</protein>
<name>A0A8S3VYG3_PARAO</name>
<gene>
    <name evidence="3" type="ORF">PAPOLLO_LOCUS500</name>
</gene>
<dbReference type="GO" id="GO:0006357">
    <property type="term" value="P:regulation of transcription by RNA polymerase II"/>
    <property type="evidence" value="ECO:0007669"/>
    <property type="project" value="TreeGrafter"/>
</dbReference>